<dbReference type="InterPro" id="IPR017946">
    <property type="entry name" value="PLC-like_Pdiesterase_TIM-brl"/>
</dbReference>
<dbReference type="Pfam" id="PF03009">
    <property type="entry name" value="GDPD"/>
    <property type="match status" value="1"/>
</dbReference>
<evidence type="ECO:0000313" key="9">
    <source>
        <dbReference type="Proteomes" id="UP000831607"/>
    </source>
</evidence>
<evidence type="ECO:0000256" key="3">
    <source>
        <dbReference type="ARBA" id="ARBA00022729"/>
    </source>
</evidence>
<gene>
    <name evidence="8" type="primary">glpQ</name>
    <name evidence="8" type="ORF">DHf2319_10355</name>
</gene>
<dbReference type="PANTHER" id="PTHR43620">
    <property type="entry name" value="GLYCEROPHOSPHORYL DIESTER PHOSPHODIESTERASE"/>
    <property type="match status" value="1"/>
</dbReference>
<dbReference type="EC" id="3.1.4.46" evidence="2"/>
<organism evidence="8 9">
    <name type="scientific">Orrella daihaiensis</name>
    <dbReference type="NCBI Taxonomy" id="2782176"/>
    <lineage>
        <taxon>Bacteria</taxon>
        <taxon>Pseudomonadati</taxon>
        <taxon>Pseudomonadota</taxon>
        <taxon>Betaproteobacteria</taxon>
        <taxon>Burkholderiales</taxon>
        <taxon>Alcaligenaceae</taxon>
        <taxon>Orrella</taxon>
    </lineage>
</organism>
<evidence type="ECO:0000259" key="7">
    <source>
        <dbReference type="PROSITE" id="PS51704"/>
    </source>
</evidence>
<dbReference type="RefSeq" id="WP_243478088.1">
    <property type="nucleotide sequence ID" value="NZ_CP063982.1"/>
</dbReference>
<dbReference type="InterPro" id="IPR030395">
    <property type="entry name" value="GP_PDE_dom"/>
</dbReference>
<evidence type="ECO:0000313" key="8">
    <source>
        <dbReference type="EMBL" id="UOD49842.1"/>
    </source>
</evidence>
<keyword evidence="9" id="KW-1185">Reference proteome</keyword>
<evidence type="ECO:0000256" key="1">
    <source>
        <dbReference type="ARBA" id="ARBA00007277"/>
    </source>
</evidence>
<dbReference type="EMBL" id="CP063982">
    <property type="protein sequence ID" value="UOD49842.1"/>
    <property type="molecule type" value="Genomic_DNA"/>
</dbReference>
<dbReference type="PROSITE" id="PS51704">
    <property type="entry name" value="GP_PDE"/>
    <property type="match status" value="1"/>
</dbReference>
<evidence type="ECO:0000256" key="6">
    <source>
        <dbReference type="ARBA" id="ARBA00047512"/>
    </source>
</evidence>
<evidence type="ECO:0000256" key="5">
    <source>
        <dbReference type="ARBA" id="ARBA00022801"/>
    </source>
</evidence>
<dbReference type="GO" id="GO:0008889">
    <property type="term" value="F:glycerophosphodiester phosphodiesterase activity"/>
    <property type="evidence" value="ECO:0007669"/>
    <property type="project" value="UniProtKB-EC"/>
</dbReference>
<comment type="similarity">
    <text evidence="1">Belongs to the glycerophosphoryl diester phosphodiesterase family.</text>
</comment>
<dbReference type="Gene3D" id="3.20.20.190">
    <property type="entry name" value="Phosphatidylinositol (PI) phosphodiesterase"/>
    <property type="match status" value="1"/>
</dbReference>
<protein>
    <recommendedName>
        <fullName evidence="2">glycerophosphodiester phosphodiesterase</fullName>
        <ecNumber evidence="2">3.1.4.46</ecNumber>
    </recommendedName>
</protein>
<accession>A0ABY4AHS7</accession>
<dbReference type="SUPFAM" id="SSF51695">
    <property type="entry name" value="PLC-like phosphodiesterases"/>
    <property type="match status" value="1"/>
</dbReference>
<feature type="domain" description="GP-PDE" evidence="7">
    <location>
        <begin position="6"/>
        <end position="340"/>
    </location>
</feature>
<reference evidence="8 9" key="1">
    <citation type="submission" date="2020-11" db="EMBL/GenBank/DDBJ databases">
        <title>Algicoccus daihaiensis sp.nov., isolated from Daihai Lake in Inner Mongolia.</title>
        <authorList>
            <person name="Kai J."/>
        </authorList>
    </citation>
    <scope>NUCLEOTIDE SEQUENCE [LARGE SCALE GENOMIC DNA]</scope>
    <source>
        <strain evidence="9">f23</strain>
    </source>
</reference>
<dbReference type="PANTHER" id="PTHR43620:SF7">
    <property type="entry name" value="GLYCEROPHOSPHODIESTER PHOSPHODIESTERASE GDPD5-RELATED"/>
    <property type="match status" value="1"/>
</dbReference>
<evidence type="ECO:0000256" key="4">
    <source>
        <dbReference type="ARBA" id="ARBA00022798"/>
    </source>
</evidence>
<comment type="catalytic activity">
    <reaction evidence="6">
        <text>a sn-glycero-3-phosphodiester + H2O = an alcohol + sn-glycerol 3-phosphate + H(+)</text>
        <dbReference type="Rhea" id="RHEA:12969"/>
        <dbReference type="ChEBI" id="CHEBI:15377"/>
        <dbReference type="ChEBI" id="CHEBI:15378"/>
        <dbReference type="ChEBI" id="CHEBI:30879"/>
        <dbReference type="ChEBI" id="CHEBI:57597"/>
        <dbReference type="ChEBI" id="CHEBI:83408"/>
        <dbReference type="EC" id="3.1.4.46"/>
    </reaction>
</comment>
<keyword evidence="4" id="KW-0319">Glycerol metabolism</keyword>
<keyword evidence="3" id="KW-0732">Signal</keyword>
<proteinExistence type="inferred from homology"/>
<name>A0ABY4AHS7_9BURK</name>
<keyword evidence="5 8" id="KW-0378">Hydrolase</keyword>
<dbReference type="Proteomes" id="UP000831607">
    <property type="component" value="Chromosome"/>
</dbReference>
<evidence type="ECO:0000256" key="2">
    <source>
        <dbReference type="ARBA" id="ARBA00012247"/>
    </source>
</evidence>
<sequence>MSLKKPLIIAHRGASGYLPENTLAAKAVSHAQGADYWETDILASKDGELVVLHDLYLEGLSDVDTKFPDRSRDDGHFYVIDFTLEELRSLNLTERVASDSPGSVASYPGRFPPGKSRFQMHTLAEEIELLQGLNKSFKREVGLYLELKAPWFHEDAGFDLCAAALETLKQYGYAQRTDAVILETFDAKALQRIKRELMPEMQMDIRLGQLVGYNEWHTTCERDASGKWAPVDSDWMLTPEGLKKIASYADCVGVAIALLYASAQTAEGEEPAYAGTHTPVAAPWVAQAKQLGLTIHSYTLRADALPPFAADVDVMHDWLLNVAQVDGVFTDFPDLMAAYLKARD</sequence>
<dbReference type="NCBIfam" id="NF008354">
    <property type="entry name" value="PRK11143.1"/>
    <property type="match status" value="1"/>
</dbReference>